<dbReference type="Proteomes" id="UP000243579">
    <property type="component" value="Unassembled WGS sequence"/>
</dbReference>
<dbReference type="AlphaFoldDB" id="A0A1V9YNW5"/>
<dbReference type="STRING" id="1202772.A0A1V9YNW5"/>
<evidence type="ECO:0000313" key="4">
    <source>
        <dbReference type="EMBL" id="OQR87405.1"/>
    </source>
</evidence>
<organism evidence="4 5">
    <name type="scientific">Achlya hypogyna</name>
    <name type="common">Oomycete</name>
    <name type="synonym">Protoachlya hypogyna</name>
    <dbReference type="NCBI Taxonomy" id="1202772"/>
    <lineage>
        <taxon>Eukaryota</taxon>
        <taxon>Sar</taxon>
        <taxon>Stramenopiles</taxon>
        <taxon>Oomycota</taxon>
        <taxon>Saprolegniomycetes</taxon>
        <taxon>Saprolegniales</taxon>
        <taxon>Achlyaceae</taxon>
        <taxon>Achlya</taxon>
    </lineage>
</organism>
<gene>
    <name evidence="4" type="ORF">ACHHYP_08869</name>
</gene>
<evidence type="ECO:0000256" key="1">
    <source>
        <dbReference type="ARBA" id="ARBA00006865"/>
    </source>
</evidence>
<keyword evidence="2" id="KW-1133">Transmembrane helix</keyword>
<keyword evidence="5" id="KW-1185">Reference proteome</keyword>
<feature type="domain" description="GH16" evidence="3">
    <location>
        <begin position="20"/>
        <end position="381"/>
    </location>
</feature>
<dbReference type="GO" id="GO:0004553">
    <property type="term" value="F:hydrolase activity, hydrolyzing O-glycosyl compounds"/>
    <property type="evidence" value="ECO:0007669"/>
    <property type="project" value="InterPro"/>
</dbReference>
<protein>
    <submittedName>
        <fullName evidence="4">Beta-1,3-glucan-binding-like protein</fullName>
    </submittedName>
</protein>
<sequence>MWQTLGLVVAGAAIAVGGKHEEYLIFEDNFDDAFDLSVWKHDITLGGNGNREFQAYVNSRNNSYVKDGKLHLRATLTDEAYGDAGVTAGVMDLWGTSPYSSCSSPQFVGCRKQAVGQDILPPVQSARIQTMESFSFKYGRIEIKTKLPKGDWLWPGIWMMAKDNKYGPWPSSGELDIMESRGNGPDYTDDKGDPIGNNRFSSCFHFGPAWNKDAYPVAVNDTKALPDHRSYGDEFHTFGFYWDEDEMFSYIDTPDQVVTRVAAYGKKSFWDIGLESGAWFANDSYNNFQDGPINAPFDQEMYLIMNVAVGGTSIAKGFLDSGYFPDDRGNKPWRTNDSYPHYNFYSQKDKWLDTWTQGGALASDMAAMQIDSVKVWGLRGLSTFTNSKNPVHTYDELDNQTVDPATTPVDTCDACGAFADALPSCIHPATRGCFAKAHLGAACFDATVPCAAPTERLIFHDAFDSLDDAKWQREVTMTGSAHSFMHMFVNRRENAHVDNGRLLLTPTLTQEVYGSLDNSTIDLWGEGYGDQCTSNYKFGCLQTGNAAEILPPVLSASLRTEKSFSFKYGRVELRAKVPKGQWLRPTFRLLPKYDSYGEWPQSGEITVLEGNADDLHSGVAFGAFNDTRTLHASTTDDGDYHTYGLYWDETELFTYIDDPTNVVNRVRGYGNASFWATHWDPATEADVSPWRHRPVHAPFDQLMYLNIALRVGGTDGFFADGIADKPWKDSAINHKASFYAAKDSWWPTWKGATFEVDDVKVWATTPTSTWAYHGAFDAAPVVETTMLATTALAAAPPSVIFSDEFDTLNMRKWKPEITMNTDGFEMYVNHRQTAFVADATLNLHPALSSDMLGEWMLTQGYLDMWGTDVPSKCTSARNDGCGHVNTPADMAKPITSASLRTAETFSFRYGRVEVAATLPLGDWLRPTIELVAMDTSGASIQVAAGRGNRVLQDPATGADWSWRRVYSGVCVTADACNVKSRVLAETEAPERHVFGVDWGPDEIVTYIDDPANVVTRQPTPPSLQQDMYLVVRLAVGGTSTLPHAAFGVDKTPWNTTEPFPHTSFYAAKESWWPSWAASPSSPNHVSPAAAFQIHSVRVTAEPESRWRYHRLVGDADQTRAALQTASDNAPAVPSTATVASVTATYVGPATASRSSVIAAFNAYLRTALVGAQHVVYGSSMVDAQVMATVAYEASAPLDSVANHAHFKVASVHVLASKDAVASLAAESRHVAWLRRIVYAASGLMLSLLAFVLVRWGITKFSRRNYVPIPDTM</sequence>
<feature type="domain" description="GH16" evidence="3">
    <location>
        <begin position="760"/>
        <end position="1059"/>
    </location>
</feature>
<reference evidence="4 5" key="1">
    <citation type="journal article" date="2014" name="Genome Biol. Evol.">
        <title>The secreted proteins of Achlya hypogyna and Thraustotheca clavata identify the ancestral oomycete secretome and reveal gene acquisitions by horizontal gene transfer.</title>
        <authorList>
            <person name="Misner I."/>
            <person name="Blouin N."/>
            <person name="Leonard G."/>
            <person name="Richards T.A."/>
            <person name="Lane C.E."/>
        </authorList>
    </citation>
    <scope>NUCLEOTIDE SEQUENCE [LARGE SCALE GENOMIC DNA]</scope>
    <source>
        <strain evidence="4 5">ATCC 48635</strain>
    </source>
</reference>
<dbReference type="GO" id="GO:0005975">
    <property type="term" value="P:carbohydrate metabolic process"/>
    <property type="evidence" value="ECO:0007669"/>
    <property type="project" value="InterPro"/>
</dbReference>
<comment type="caution">
    <text evidence="4">The sequence shown here is derived from an EMBL/GenBank/DDBJ whole genome shotgun (WGS) entry which is preliminary data.</text>
</comment>
<dbReference type="Pfam" id="PF00722">
    <property type="entry name" value="Glyco_hydro_16"/>
    <property type="match status" value="1"/>
</dbReference>
<dbReference type="InterPro" id="IPR050546">
    <property type="entry name" value="Glycosyl_Hydrlase_16"/>
</dbReference>
<dbReference type="EMBL" id="JNBR01001443">
    <property type="protein sequence ID" value="OQR87405.1"/>
    <property type="molecule type" value="Genomic_DNA"/>
</dbReference>
<proteinExistence type="inferred from homology"/>
<dbReference type="InterPro" id="IPR000757">
    <property type="entry name" value="Beta-glucanase-like"/>
</dbReference>
<keyword evidence="2" id="KW-0812">Transmembrane</keyword>
<dbReference type="PANTHER" id="PTHR10963">
    <property type="entry name" value="GLYCOSYL HYDROLASE-RELATED"/>
    <property type="match status" value="1"/>
</dbReference>
<evidence type="ECO:0000259" key="3">
    <source>
        <dbReference type="PROSITE" id="PS51762"/>
    </source>
</evidence>
<dbReference type="InterPro" id="IPR013320">
    <property type="entry name" value="ConA-like_dom_sf"/>
</dbReference>
<comment type="similarity">
    <text evidence="1">Belongs to the glycosyl hydrolase 16 family.</text>
</comment>
<evidence type="ECO:0000313" key="5">
    <source>
        <dbReference type="Proteomes" id="UP000243579"/>
    </source>
</evidence>
<feature type="transmembrane region" description="Helical" evidence="2">
    <location>
        <begin position="1236"/>
        <end position="1257"/>
    </location>
</feature>
<evidence type="ECO:0000256" key="2">
    <source>
        <dbReference type="SAM" id="Phobius"/>
    </source>
</evidence>
<dbReference type="PANTHER" id="PTHR10963:SF55">
    <property type="entry name" value="GLYCOSIDE HYDROLASE FAMILY 16 PROTEIN"/>
    <property type="match status" value="1"/>
</dbReference>
<name>A0A1V9YNW5_ACHHY</name>
<dbReference type="OrthoDB" id="4781at2759"/>
<accession>A0A1V9YNW5</accession>
<keyword evidence="2" id="KW-0472">Membrane</keyword>
<dbReference type="SUPFAM" id="SSF49899">
    <property type="entry name" value="Concanavalin A-like lectins/glucanases"/>
    <property type="match status" value="3"/>
</dbReference>
<dbReference type="Gene3D" id="2.60.120.200">
    <property type="match status" value="3"/>
</dbReference>
<dbReference type="PROSITE" id="PS51762">
    <property type="entry name" value="GH16_2"/>
    <property type="match status" value="3"/>
</dbReference>
<feature type="domain" description="GH16" evidence="3">
    <location>
        <begin position="482"/>
        <end position="767"/>
    </location>
</feature>